<evidence type="ECO:0000256" key="3">
    <source>
        <dbReference type="ARBA" id="ARBA00022527"/>
    </source>
</evidence>
<feature type="signal peptide" evidence="15">
    <location>
        <begin position="1"/>
        <end position="21"/>
    </location>
</feature>
<feature type="region of interest" description="Disordered" evidence="13">
    <location>
        <begin position="669"/>
        <end position="688"/>
    </location>
</feature>
<feature type="domain" description="C3H1-type" evidence="17">
    <location>
        <begin position="1011"/>
        <end position="1043"/>
    </location>
</feature>
<feature type="region of interest" description="Disordered" evidence="13">
    <location>
        <begin position="333"/>
        <end position="359"/>
    </location>
</feature>
<dbReference type="InterPro" id="IPR038357">
    <property type="entry name" value="KEN_sf"/>
</dbReference>
<evidence type="ECO:0000256" key="6">
    <source>
        <dbReference type="ARBA" id="ARBA00022729"/>
    </source>
</evidence>
<evidence type="ECO:0000256" key="9">
    <source>
        <dbReference type="ARBA" id="ARBA00022840"/>
    </source>
</evidence>
<keyword evidence="11" id="KW-0862">Zinc</keyword>
<evidence type="ECO:0000256" key="15">
    <source>
        <dbReference type="SAM" id="SignalP"/>
    </source>
</evidence>
<evidence type="ECO:0000313" key="20">
    <source>
        <dbReference type="Proteomes" id="UP001165085"/>
    </source>
</evidence>
<dbReference type="GO" id="GO:0036498">
    <property type="term" value="P:IRE1-mediated unfolded protein response"/>
    <property type="evidence" value="ECO:0007669"/>
    <property type="project" value="TreeGrafter"/>
</dbReference>
<dbReference type="PROSITE" id="PS00108">
    <property type="entry name" value="PROTEIN_KINASE_ST"/>
    <property type="match status" value="1"/>
</dbReference>
<feature type="region of interest" description="Disordered" evidence="13">
    <location>
        <begin position="481"/>
        <end position="505"/>
    </location>
</feature>
<dbReference type="OrthoDB" id="63989at2759"/>
<feature type="binding site" evidence="12">
    <location>
        <position position="539"/>
    </location>
    <ligand>
        <name>ATP</name>
        <dbReference type="ChEBI" id="CHEBI:30616"/>
    </ligand>
</feature>
<evidence type="ECO:0000256" key="1">
    <source>
        <dbReference type="ARBA" id="ARBA00004479"/>
    </source>
</evidence>
<evidence type="ECO:0000256" key="8">
    <source>
        <dbReference type="ARBA" id="ARBA00022777"/>
    </source>
</evidence>
<dbReference type="Gene3D" id="1.10.510.10">
    <property type="entry name" value="Transferase(Phosphotransferase) domain 1"/>
    <property type="match status" value="1"/>
</dbReference>
<comment type="subcellular location">
    <subcellularLocation>
        <location evidence="1">Membrane</location>
        <topology evidence="1">Single-pass type I membrane protein</topology>
    </subcellularLocation>
</comment>
<dbReference type="GO" id="GO:0005524">
    <property type="term" value="F:ATP binding"/>
    <property type="evidence" value="ECO:0007669"/>
    <property type="project" value="UniProtKB-UniRule"/>
</dbReference>
<dbReference type="Gene3D" id="4.10.1000.10">
    <property type="entry name" value="Zinc finger, CCCH-type"/>
    <property type="match status" value="1"/>
</dbReference>
<evidence type="ECO:0000256" key="10">
    <source>
        <dbReference type="ARBA" id="ARBA00022989"/>
    </source>
</evidence>
<dbReference type="Proteomes" id="UP001165085">
    <property type="component" value="Unassembled WGS sequence"/>
</dbReference>
<comment type="caution">
    <text evidence="19">The sequence shown here is derived from an EMBL/GenBank/DDBJ whole genome shotgun (WGS) entry which is preliminary data.</text>
</comment>
<keyword evidence="6 15" id="KW-0732">Signal</keyword>
<dbReference type="InterPro" id="IPR000719">
    <property type="entry name" value="Prot_kinase_dom"/>
</dbReference>
<dbReference type="InterPro" id="IPR008271">
    <property type="entry name" value="Ser/Thr_kinase_AS"/>
</dbReference>
<dbReference type="PROSITE" id="PS50103">
    <property type="entry name" value="ZF_C3H1"/>
    <property type="match status" value="1"/>
</dbReference>
<proteinExistence type="predicted"/>
<evidence type="ECO:0000259" key="18">
    <source>
        <dbReference type="PROSITE" id="PS51392"/>
    </source>
</evidence>
<feature type="chain" id="PRO_5040985041" description="non-specific serine/threonine protein kinase" evidence="15">
    <location>
        <begin position="22"/>
        <end position="1132"/>
    </location>
</feature>
<dbReference type="InterPro" id="IPR015943">
    <property type="entry name" value="WD40/YVTN_repeat-like_dom_sf"/>
</dbReference>
<dbReference type="PANTHER" id="PTHR13954:SF6">
    <property type="entry name" value="NON-SPECIFIC SERINE_THREONINE PROTEIN KINASE"/>
    <property type="match status" value="1"/>
</dbReference>
<keyword evidence="10 14" id="KW-1133">Transmembrane helix</keyword>
<dbReference type="InterPro" id="IPR000571">
    <property type="entry name" value="Znf_CCCH"/>
</dbReference>
<dbReference type="GO" id="GO:0051082">
    <property type="term" value="F:unfolded protein binding"/>
    <property type="evidence" value="ECO:0007669"/>
    <property type="project" value="TreeGrafter"/>
</dbReference>
<dbReference type="EMBL" id="BRXY01000140">
    <property type="protein sequence ID" value="GMH70506.1"/>
    <property type="molecule type" value="Genomic_DNA"/>
</dbReference>
<dbReference type="InterPro" id="IPR045133">
    <property type="entry name" value="IRE1/2-like"/>
</dbReference>
<dbReference type="Gene3D" id="2.130.10.10">
    <property type="entry name" value="YVTN repeat-like/Quinoprotein amine dehydrogenase"/>
    <property type="match status" value="1"/>
</dbReference>
<evidence type="ECO:0000256" key="4">
    <source>
        <dbReference type="ARBA" id="ARBA00022679"/>
    </source>
</evidence>
<dbReference type="GO" id="GO:1990604">
    <property type="term" value="C:IRE1-TRAF2-ASK1 complex"/>
    <property type="evidence" value="ECO:0007669"/>
    <property type="project" value="TreeGrafter"/>
</dbReference>
<keyword evidence="9 12" id="KW-0067">ATP-binding</keyword>
<keyword evidence="4" id="KW-0808">Transferase</keyword>
<evidence type="ECO:0000256" key="2">
    <source>
        <dbReference type="ARBA" id="ARBA00012513"/>
    </source>
</evidence>
<dbReference type="SUPFAM" id="SSF56112">
    <property type="entry name" value="Protein kinase-like (PK-like)"/>
    <property type="match status" value="1"/>
</dbReference>
<evidence type="ECO:0000259" key="16">
    <source>
        <dbReference type="PROSITE" id="PS50011"/>
    </source>
</evidence>
<evidence type="ECO:0000256" key="13">
    <source>
        <dbReference type="SAM" id="MobiDB-lite"/>
    </source>
</evidence>
<dbReference type="Pfam" id="PF06479">
    <property type="entry name" value="Ribonuc_2-5A"/>
    <property type="match status" value="1"/>
</dbReference>
<keyword evidence="5 14" id="KW-0812">Transmembrane</keyword>
<dbReference type="PROSITE" id="PS00107">
    <property type="entry name" value="PROTEIN_KINASE_ATP"/>
    <property type="match status" value="1"/>
</dbReference>
<dbReference type="AlphaFoldDB" id="A0A9W7AD59"/>
<feature type="domain" description="Protein kinase" evidence="16">
    <location>
        <begin position="511"/>
        <end position="804"/>
    </location>
</feature>
<name>A0A9W7AD59_9STRA</name>
<keyword evidence="11" id="KW-0479">Metal-binding</keyword>
<keyword evidence="3" id="KW-0723">Serine/threonine-protein kinase</keyword>
<keyword evidence="14" id="KW-0472">Membrane</keyword>
<dbReference type="PROSITE" id="PS51392">
    <property type="entry name" value="KEN"/>
    <property type="match status" value="1"/>
</dbReference>
<evidence type="ECO:0000256" key="7">
    <source>
        <dbReference type="ARBA" id="ARBA00022741"/>
    </source>
</evidence>
<feature type="transmembrane region" description="Helical" evidence="14">
    <location>
        <begin position="435"/>
        <end position="459"/>
    </location>
</feature>
<protein>
    <recommendedName>
        <fullName evidence="2">non-specific serine/threonine protein kinase</fullName>
        <ecNumber evidence="2">2.7.11.1</ecNumber>
    </recommendedName>
</protein>
<dbReference type="EC" id="2.7.11.1" evidence="2"/>
<dbReference type="SMART" id="SM00220">
    <property type="entry name" value="S_TKc"/>
    <property type="match status" value="1"/>
</dbReference>
<dbReference type="InterPro" id="IPR017441">
    <property type="entry name" value="Protein_kinase_ATP_BS"/>
</dbReference>
<gene>
    <name evidence="19" type="ORF">TrST_g3917</name>
</gene>
<keyword evidence="11" id="KW-0863">Zinc-finger</keyword>
<accession>A0A9W7AD59</accession>
<dbReference type="PROSITE" id="PS50011">
    <property type="entry name" value="PROTEIN_KINASE_DOM"/>
    <property type="match status" value="1"/>
</dbReference>
<reference evidence="20" key="1">
    <citation type="journal article" date="2023" name="Commun. Biol.">
        <title>Genome analysis of Parmales, the sister group of diatoms, reveals the evolutionary specialization of diatoms from phago-mixotrophs to photoautotrophs.</title>
        <authorList>
            <person name="Ban H."/>
            <person name="Sato S."/>
            <person name="Yoshikawa S."/>
            <person name="Yamada K."/>
            <person name="Nakamura Y."/>
            <person name="Ichinomiya M."/>
            <person name="Sato N."/>
            <person name="Blanc-Mathieu R."/>
            <person name="Endo H."/>
            <person name="Kuwata A."/>
            <person name="Ogata H."/>
        </authorList>
    </citation>
    <scope>NUCLEOTIDE SEQUENCE [LARGE SCALE GENOMIC DNA]</scope>
    <source>
        <strain evidence="20">NIES 3701</strain>
    </source>
</reference>
<dbReference type="GO" id="GO:0004674">
    <property type="term" value="F:protein serine/threonine kinase activity"/>
    <property type="evidence" value="ECO:0007669"/>
    <property type="project" value="UniProtKB-KW"/>
</dbReference>
<evidence type="ECO:0000256" key="11">
    <source>
        <dbReference type="PROSITE-ProRule" id="PRU00723"/>
    </source>
</evidence>
<dbReference type="InterPro" id="IPR010513">
    <property type="entry name" value="KEN_dom"/>
</dbReference>
<dbReference type="GO" id="GO:0006397">
    <property type="term" value="P:mRNA processing"/>
    <property type="evidence" value="ECO:0007669"/>
    <property type="project" value="InterPro"/>
</dbReference>
<dbReference type="Gene3D" id="1.20.1440.180">
    <property type="entry name" value="KEN domain"/>
    <property type="match status" value="1"/>
</dbReference>
<organism evidence="19 20">
    <name type="scientific">Triparma strigata</name>
    <dbReference type="NCBI Taxonomy" id="1606541"/>
    <lineage>
        <taxon>Eukaryota</taxon>
        <taxon>Sar</taxon>
        <taxon>Stramenopiles</taxon>
        <taxon>Ochrophyta</taxon>
        <taxon>Bolidophyceae</taxon>
        <taxon>Parmales</taxon>
        <taxon>Triparmaceae</taxon>
        <taxon>Triparma</taxon>
    </lineage>
</organism>
<keyword evidence="20" id="KW-1185">Reference proteome</keyword>
<feature type="region of interest" description="Disordered" evidence="13">
    <location>
        <begin position="1089"/>
        <end position="1132"/>
    </location>
</feature>
<dbReference type="InterPro" id="IPR011047">
    <property type="entry name" value="Quinoprotein_ADH-like_sf"/>
</dbReference>
<evidence type="ECO:0000256" key="5">
    <source>
        <dbReference type="ARBA" id="ARBA00022692"/>
    </source>
</evidence>
<sequence>MRFQVALSSIIVLLTHQVLLASSSSSTSIPPIFAVDVEGSLHGISRTTGSILWSTPLNNPTQDSSPLMSTTGALTFIPSITGSIHLPRNEIIEGDVRVHNEVVYDSVNVKDLVERAPFVDGQGRVFAGSKRGQAVGVDWRDGSVRKVVDGGGVFDVIDEDAADQSVDDEYIVWVGRNDYDVTVYDINSGKIESLFSSSEVLTSSEMLSLAGDGAGVGERLGDSPSSRLRLLATAQGALAMVDNESDKASWVASSSTIAPIAVAIDPVTNSRVPVIMVEDEEEEERGGNRVVVKEMKSGGIYAVPISANPQKGEGKVGKSKVNKELLQHSRKIAGGKRAKRRPKLKPATSSSSPFTPMACTPKSQNYPSCLVGHSIPVELDATGAGTVSGEKNKLAGANDVDTFTSAMQLQQFHDLYHTLQKEQRQEQSGSRKKSFLRIFLGILSSWLPPVVALVFVVSFELGRRKRLQHLKVDSLEKTLSSDNISTSEEEGKSDEQHPGAVQSDKQIGSITLSSTILGYGCHGTVVFLGSLHNRKVAVKRMLSAYDSSASNEIDLLCRTDDHANLIRYFMRETDGEFVYLALELCDRSLSDAVESEISGGEVGALEEIVRGVDHLHKMRIIHRDIKPQNILMRKKGGGESTFGDYLMKISDMGLGKVVSGQSGSSFGGGVGGANGVPSSTGGGGGAGSVGWQAQEVIKQKLEKINSSENLSGGDGDGPGYISSRSRFASDIFSLGCLFQFVLLPGSHPFGSFYERENNIILSKPVELKKLLSRDALAYDLVKSMVQHDYKLRPTASQVLKHPFFWPGAKRMHFICDFSDRLEIEGAVSRLGLKVEVAAADIISTNFTEKMEPGLLIDAAKYRSYDCASMVDCLRFIRNKRNHEDSIPVSVRQRIGPLWEYFEGLFPGLVGRCWEVSKRELYAEDEFCKRWELDGEGVKEEAGLDEGEDVRGGGVVIWNGSDAAAVASKGSNYGWWRSADEFEDVMACSLSKQGAAGGMKDSNSHLNNVDPRFRTRLCTNWLASNGTKCAMKDKGKCIFAHSPCELRVKEGKRARWGRLINKETGYSSNTLASGGEDTYGAAIGVESMREQEGKWGGGNGGGRGRGGRGGGRGRGGGGRGRYVVGGGGRRGAG</sequence>
<dbReference type="Gene3D" id="3.30.200.20">
    <property type="entry name" value="Phosphorylase Kinase, domain 1"/>
    <property type="match status" value="1"/>
</dbReference>
<feature type="compositionally biased region" description="Gly residues" evidence="13">
    <location>
        <begin position="1093"/>
        <end position="1132"/>
    </location>
</feature>
<dbReference type="SUPFAM" id="SSF50998">
    <property type="entry name" value="Quinoprotein alcohol dehydrogenase-like"/>
    <property type="match status" value="1"/>
</dbReference>
<keyword evidence="8" id="KW-0418">Kinase</keyword>
<dbReference type="InterPro" id="IPR011009">
    <property type="entry name" value="Kinase-like_dom_sf"/>
</dbReference>
<dbReference type="Pfam" id="PF00069">
    <property type="entry name" value="Pkinase"/>
    <property type="match status" value="1"/>
</dbReference>
<evidence type="ECO:0000259" key="17">
    <source>
        <dbReference type="PROSITE" id="PS50103"/>
    </source>
</evidence>
<evidence type="ECO:0000313" key="19">
    <source>
        <dbReference type="EMBL" id="GMH70506.1"/>
    </source>
</evidence>
<dbReference type="PANTHER" id="PTHR13954">
    <property type="entry name" value="IRE1-RELATED"/>
    <property type="match status" value="1"/>
</dbReference>
<evidence type="ECO:0000256" key="12">
    <source>
        <dbReference type="PROSITE-ProRule" id="PRU10141"/>
    </source>
</evidence>
<dbReference type="GO" id="GO:0008270">
    <property type="term" value="F:zinc ion binding"/>
    <property type="evidence" value="ECO:0007669"/>
    <property type="project" value="UniProtKB-KW"/>
</dbReference>
<evidence type="ECO:0000256" key="14">
    <source>
        <dbReference type="SAM" id="Phobius"/>
    </source>
</evidence>
<feature type="compositionally biased region" description="Basic residues" evidence="13">
    <location>
        <begin position="333"/>
        <end position="344"/>
    </location>
</feature>
<dbReference type="GO" id="GO:0004521">
    <property type="term" value="F:RNA endonuclease activity"/>
    <property type="evidence" value="ECO:0007669"/>
    <property type="project" value="InterPro"/>
</dbReference>
<dbReference type="FunFam" id="3.30.200.20:FF:000077">
    <property type="entry name" value="Putative Serine/threonine-protein kinase/endoribonuclease IRE1"/>
    <property type="match status" value="1"/>
</dbReference>
<feature type="zinc finger region" description="C3H1-type" evidence="11">
    <location>
        <begin position="1011"/>
        <end position="1043"/>
    </location>
</feature>
<keyword evidence="7 12" id="KW-0547">Nucleotide-binding</keyword>
<feature type="domain" description="KEN" evidence="18">
    <location>
        <begin position="807"/>
        <end position="932"/>
    </location>
</feature>